<feature type="region of interest" description="Disordered" evidence="1">
    <location>
        <begin position="20"/>
        <end position="81"/>
    </location>
</feature>
<name>G5GI39_9FIRM</name>
<evidence type="ECO:0000313" key="3">
    <source>
        <dbReference type="EMBL" id="EHI55514.1"/>
    </source>
</evidence>
<proteinExistence type="predicted"/>
<dbReference type="EMBL" id="ACZL01000021">
    <property type="protein sequence ID" value="EHI55514.1"/>
    <property type="molecule type" value="Genomic_DNA"/>
</dbReference>
<protein>
    <recommendedName>
        <fullName evidence="2">YARHG domain-containing protein</fullName>
    </recommendedName>
</protein>
<dbReference type="eggNOG" id="COG1033">
    <property type="taxonomic scope" value="Bacteria"/>
</dbReference>
<comment type="caution">
    <text evidence="3">The sequence shown here is derived from an EMBL/GenBank/DDBJ whole genome shotgun (WGS) entry which is preliminary data.</text>
</comment>
<evidence type="ECO:0000313" key="4">
    <source>
        <dbReference type="Proteomes" id="UP000003011"/>
    </source>
</evidence>
<dbReference type="Proteomes" id="UP000003011">
    <property type="component" value="Unassembled WGS sequence"/>
</dbReference>
<dbReference type="SMART" id="SM01324">
    <property type="entry name" value="YARHG"/>
    <property type="match status" value="1"/>
</dbReference>
<dbReference type="Gene3D" id="1.20.58.1690">
    <property type="match status" value="1"/>
</dbReference>
<dbReference type="Pfam" id="PF13308">
    <property type="entry name" value="YARHG"/>
    <property type="match status" value="1"/>
</dbReference>
<dbReference type="STRING" id="679200.HMPREF9333_01229"/>
<gene>
    <name evidence="3" type="ORF">HMPREF9333_01229</name>
</gene>
<organism evidence="3 4">
    <name type="scientific">Johnsonella ignava ATCC 51276</name>
    <dbReference type="NCBI Taxonomy" id="679200"/>
    <lineage>
        <taxon>Bacteria</taxon>
        <taxon>Bacillati</taxon>
        <taxon>Bacillota</taxon>
        <taxon>Clostridia</taxon>
        <taxon>Lachnospirales</taxon>
        <taxon>Lachnospiraceae</taxon>
        <taxon>Johnsonella</taxon>
    </lineage>
</organism>
<sequence>MSLLCIICCFSGCNVRSYTQTQQSKDADETHKAKKRLNDKEESDKDGEDNKAQKGHSLLKKEKSGKSPSETADKDASAEGDGAGKYNADLKRFVKDFKMDYKAYNSHEEYQGYAQPDKDYLKLIYTGNIANILIMDNDYVFPDSSAAVLGDNEIQSKESFQIRRGINEIYARHGRIFTNEGQKHYFESRSWYNPSIPAQQFNENVFNSYEKENIRKLQKELDQRGEWKDAADIEGKAIAFLREAGINGFLWERFGSVDDNRFNINMIVYQMDDKSISYNQIRQELEKRNIEIDTDISYISRTNLDKLARRATGYGLADKVWGADEAYNKGSYIDTLDAYYLIHGDTNYIVFAGEMIDVDRDSVCILCNDFYSYNPKPYVVTLKRMDDGDFRFISIQNLYEDVGDSPGY</sequence>
<evidence type="ECO:0000256" key="1">
    <source>
        <dbReference type="SAM" id="MobiDB-lite"/>
    </source>
</evidence>
<reference evidence="3 4" key="1">
    <citation type="submission" date="2011-08" db="EMBL/GenBank/DDBJ databases">
        <title>The Genome Sequence of Johnsonella ignava ATCC 51276.</title>
        <authorList>
            <consortium name="The Broad Institute Genome Sequencing Platform"/>
            <person name="Earl A."/>
            <person name="Ward D."/>
            <person name="Feldgarden M."/>
            <person name="Gevers D."/>
            <person name="Izard J."/>
            <person name="Blanton J.M."/>
            <person name="Baranova O.V."/>
            <person name="Dewhirst F.E."/>
            <person name="Young S.K."/>
            <person name="Zeng Q."/>
            <person name="Gargeya S."/>
            <person name="Fitzgerald M."/>
            <person name="Haas B."/>
            <person name="Abouelleil A."/>
            <person name="Alvarado L."/>
            <person name="Arachchi H.M."/>
            <person name="Berlin A."/>
            <person name="Brown A."/>
            <person name="Chapman S.B."/>
            <person name="Chen Z."/>
            <person name="Dunbar C."/>
            <person name="Freedman E."/>
            <person name="Gearin G."/>
            <person name="Gellesch M."/>
            <person name="Goldberg J."/>
            <person name="Griggs A."/>
            <person name="Gujja S."/>
            <person name="Heiman D."/>
            <person name="Howarth C."/>
            <person name="Larson L."/>
            <person name="Lui A."/>
            <person name="MacDonald P.J.P."/>
            <person name="Montmayeur A."/>
            <person name="Murphy C."/>
            <person name="Neiman D."/>
            <person name="Pearson M."/>
            <person name="Priest M."/>
            <person name="Roberts A."/>
            <person name="Saif S."/>
            <person name="Shea T."/>
            <person name="Shenoy N."/>
            <person name="Sisk P."/>
            <person name="Stolte C."/>
            <person name="Sykes S."/>
            <person name="Wortman J."/>
            <person name="Nusbaum C."/>
            <person name="Birren B."/>
        </authorList>
    </citation>
    <scope>NUCLEOTIDE SEQUENCE [LARGE SCALE GENOMIC DNA]</scope>
    <source>
        <strain evidence="3 4">ATCC 51276</strain>
    </source>
</reference>
<feature type="domain" description="YARHG" evidence="2">
    <location>
        <begin position="137"/>
        <end position="222"/>
    </location>
</feature>
<dbReference type="InterPro" id="IPR025582">
    <property type="entry name" value="YARHG_dom"/>
</dbReference>
<feature type="compositionally biased region" description="Basic and acidic residues" evidence="1">
    <location>
        <begin position="59"/>
        <end position="77"/>
    </location>
</feature>
<feature type="compositionally biased region" description="Basic and acidic residues" evidence="1">
    <location>
        <begin position="25"/>
        <end position="52"/>
    </location>
</feature>
<dbReference type="InterPro" id="IPR038434">
    <property type="entry name" value="YARHG_sf"/>
</dbReference>
<accession>G5GI39</accession>
<evidence type="ECO:0000259" key="2">
    <source>
        <dbReference type="SMART" id="SM01324"/>
    </source>
</evidence>
<dbReference type="AlphaFoldDB" id="G5GI39"/>
<dbReference type="HOGENOM" id="CLU_674010_0_0_9"/>
<keyword evidence="4" id="KW-1185">Reference proteome</keyword>